<feature type="region of interest" description="Disordered" evidence="2">
    <location>
        <begin position="1"/>
        <end position="75"/>
    </location>
</feature>
<keyword evidence="4" id="KW-1185">Reference proteome</keyword>
<feature type="region of interest" description="Disordered" evidence="2">
    <location>
        <begin position="168"/>
        <end position="192"/>
    </location>
</feature>
<evidence type="ECO:0000256" key="1">
    <source>
        <dbReference type="SAM" id="Coils"/>
    </source>
</evidence>
<gene>
    <name evidence="3" type="ORF">F511_33905</name>
</gene>
<feature type="compositionally biased region" description="Basic and acidic residues" evidence="2">
    <location>
        <begin position="1"/>
        <end position="14"/>
    </location>
</feature>
<sequence>MMKTLREMRADPEGASRSLHPSKGKKKASEWGERRKKHRHEEKTKESAQATVSKCPISEPRGTAGKAPEQQSTEAPYDFDLVKSVPDLASLEAASLHFMQALVWSGEVANRLTQAWDEVVMTRRSMDGVLDRHNDLMKQLEEIRAQKEKEDNDYSEEEHHALFLDVEKALADMPEDEDSEEGSSGREEAPPA</sequence>
<name>A0A2Z7B881_9LAMI</name>
<keyword evidence="1" id="KW-0175">Coiled coil</keyword>
<organism evidence="3 4">
    <name type="scientific">Dorcoceras hygrometricum</name>
    <dbReference type="NCBI Taxonomy" id="472368"/>
    <lineage>
        <taxon>Eukaryota</taxon>
        <taxon>Viridiplantae</taxon>
        <taxon>Streptophyta</taxon>
        <taxon>Embryophyta</taxon>
        <taxon>Tracheophyta</taxon>
        <taxon>Spermatophyta</taxon>
        <taxon>Magnoliopsida</taxon>
        <taxon>eudicotyledons</taxon>
        <taxon>Gunneridae</taxon>
        <taxon>Pentapetalae</taxon>
        <taxon>asterids</taxon>
        <taxon>lamiids</taxon>
        <taxon>Lamiales</taxon>
        <taxon>Gesneriaceae</taxon>
        <taxon>Didymocarpoideae</taxon>
        <taxon>Trichosporeae</taxon>
        <taxon>Loxocarpinae</taxon>
        <taxon>Dorcoceras</taxon>
    </lineage>
</organism>
<dbReference type="AlphaFoldDB" id="A0A2Z7B881"/>
<feature type="compositionally biased region" description="Basic and acidic residues" evidence="2">
    <location>
        <begin position="183"/>
        <end position="192"/>
    </location>
</feature>
<dbReference type="EMBL" id="KV010230">
    <property type="protein sequence ID" value="KZV27935.1"/>
    <property type="molecule type" value="Genomic_DNA"/>
</dbReference>
<proteinExistence type="predicted"/>
<evidence type="ECO:0000313" key="3">
    <source>
        <dbReference type="EMBL" id="KZV27935.1"/>
    </source>
</evidence>
<evidence type="ECO:0000313" key="4">
    <source>
        <dbReference type="Proteomes" id="UP000250235"/>
    </source>
</evidence>
<dbReference type="Proteomes" id="UP000250235">
    <property type="component" value="Unassembled WGS sequence"/>
</dbReference>
<feature type="coiled-coil region" evidence="1">
    <location>
        <begin position="126"/>
        <end position="160"/>
    </location>
</feature>
<reference evidence="3 4" key="1">
    <citation type="journal article" date="2015" name="Proc. Natl. Acad. Sci. U.S.A.">
        <title>The resurrection genome of Boea hygrometrica: A blueprint for survival of dehydration.</title>
        <authorList>
            <person name="Xiao L."/>
            <person name="Yang G."/>
            <person name="Zhang L."/>
            <person name="Yang X."/>
            <person name="Zhao S."/>
            <person name="Ji Z."/>
            <person name="Zhou Q."/>
            <person name="Hu M."/>
            <person name="Wang Y."/>
            <person name="Chen M."/>
            <person name="Xu Y."/>
            <person name="Jin H."/>
            <person name="Xiao X."/>
            <person name="Hu G."/>
            <person name="Bao F."/>
            <person name="Hu Y."/>
            <person name="Wan P."/>
            <person name="Li L."/>
            <person name="Deng X."/>
            <person name="Kuang T."/>
            <person name="Xiang C."/>
            <person name="Zhu J.K."/>
            <person name="Oliver M.J."/>
            <person name="He Y."/>
        </authorList>
    </citation>
    <scope>NUCLEOTIDE SEQUENCE [LARGE SCALE GENOMIC DNA]</scope>
    <source>
        <strain evidence="4">cv. XS01</strain>
    </source>
</reference>
<accession>A0A2Z7B881</accession>
<evidence type="ECO:0000256" key="2">
    <source>
        <dbReference type="SAM" id="MobiDB-lite"/>
    </source>
</evidence>
<protein>
    <submittedName>
        <fullName evidence="3">Uncharacterized protein</fullName>
    </submittedName>
</protein>